<evidence type="ECO:0000259" key="1">
    <source>
        <dbReference type="Pfam" id="PF09924"/>
    </source>
</evidence>
<dbReference type="InterPro" id="IPR024320">
    <property type="entry name" value="LPG_synthase_C"/>
</dbReference>
<reference evidence="2" key="1">
    <citation type="journal article" date="2020" name="mSystems">
        <title>Genome- and Community-Level Interaction Insights into Carbon Utilization and Element Cycling Functions of Hydrothermarchaeota in Hydrothermal Sediment.</title>
        <authorList>
            <person name="Zhou Z."/>
            <person name="Liu Y."/>
            <person name="Xu W."/>
            <person name="Pan J."/>
            <person name="Luo Z.H."/>
            <person name="Li M."/>
        </authorList>
    </citation>
    <scope>NUCLEOTIDE SEQUENCE [LARGE SCALE GENOMIC DNA]</scope>
    <source>
        <strain evidence="2">SpSt-477</strain>
    </source>
</reference>
<sequence>MPHQPFRPISLDDRIRYEALFNRCPQKASDYSFVNLWGWRTIYGLSLAWEEDLVWIRQEAPQPMLWAPIGDWKAIDWARRDVPLPGVLEYDMIRVPEHLAAIWSRCFGERMQTTESREHWDYVYAAQDLRELKGNKYHKKKNLLSQFLKSYDFRYEPMSEALVEEALSLQEDWCTWKSCEESTSLSGENEVITEILQNWNALGDLIGGMVRVAEKPAAYTIAEVIDADTIVVHVEKGHPDYKGIYQAVNWLFVSRLPESIRWINREQDLGDEGLRKAKLGYHPANFVKKFACRMILS</sequence>
<feature type="domain" description="Phosphatidylglycerol lysyltransferase C-terminal" evidence="1">
    <location>
        <begin position="23"/>
        <end position="292"/>
    </location>
</feature>
<comment type="caution">
    <text evidence="2">The sequence shown here is derived from an EMBL/GenBank/DDBJ whole genome shotgun (WGS) entry which is preliminary data.</text>
</comment>
<dbReference type="AlphaFoldDB" id="A0A7C4RU01"/>
<dbReference type="Pfam" id="PF09924">
    <property type="entry name" value="LPG_synthase_C"/>
    <property type="match status" value="1"/>
</dbReference>
<dbReference type="SUPFAM" id="SSF55729">
    <property type="entry name" value="Acyl-CoA N-acyltransferases (Nat)"/>
    <property type="match status" value="2"/>
</dbReference>
<organism evidence="2">
    <name type="scientific">Desulfatirhabdium butyrativorans</name>
    <dbReference type="NCBI Taxonomy" id="340467"/>
    <lineage>
        <taxon>Bacteria</taxon>
        <taxon>Pseudomonadati</taxon>
        <taxon>Thermodesulfobacteriota</taxon>
        <taxon>Desulfobacteria</taxon>
        <taxon>Desulfobacterales</taxon>
        <taxon>Desulfatirhabdiaceae</taxon>
        <taxon>Desulfatirhabdium</taxon>
    </lineage>
</organism>
<proteinExistence type="predicted"/>
<dbReference type="PANTHER" id="PTHR41373">
    <property type="entry name" value="DUF2156 DOMAIN-CONTAINING PROTEIN"/>
    <property type="match status" value="1"/>
</dbReference>
<dbReference type="InterPro" id="IPR016732">
    <property type="entry name" value="UCP018688"/>
</dbReference>
<accession>A0A7C4RU01</accession>
<dbReference type="PIRSF" id="PIRSF018688">
    <property type="entry name" value="UCP018688"/>
    <property type="match status" value="1"/>
</dbReference>
<dbReference type="InterPro" id="IPR016181">
    <property type="entry name" value="Acyl_CoA_acyltransferase"/>
</dbReference>
<gene>
    <name evidence="2" type="ORF">ENS29_15075</name>
</gene>
<dbReference type="EMBL" id="DSUH01000347">
    <property type="protein sequence ID" value="HGU34146.1"/>
    <property type="molecule type" value="Genomic_DNA"/>
</dbReference>
<dbReference type="Gene3D" id="3.40.630.30">
    <property type="match status" value="1"/>
</dbReference>
<evidence type="ECO:0000313" key="2">
    <source>
        <dbReference type="EMBL" id="HGU34146.1"/>
    </source>
</evidence>
<dbReference type="PANTHER" id="PTHR41373:SF1">
    <property type="entry name" value="PHOSPHATIDYLGLYCEROL LYSYLTRANSFERASE C-TERMINAL DOMAIN-CONTAINING PROTEIN"/>
    <property type="match status" value="1"/>
</dbReference>
<name>A0A7C4RU01_9BACT</name>
<protein>
    <submittedName>
        <fullName evidence="2">DUF2156 domain-containing protein</fullName>
    </submittedName>
</protein>